<accession>A0ABR8EP88</accession>
<dbReference type="Gene3D" id="3.40.50.11810">
    <property type="match status" value="1"/>
</dbReference>
<evidence type="ECO:0000256" key="1">
    <source>
        <dbReference type="ARBA" id="ARBA00023002"/>
    </source>
</evidence>
<dbReference type="PANTHER" id="PTHR42947:SF1">
    <property type="entry name" value="COB--COM HETERODISULFIDE REDUCTASE SUBUNIT B 1"/>
    <property type="match status" value="1"/>
</dbReference>
<gene>
    <name evidence="3" type="ORF">H6G72_28585</name>
</gene>
<dbReference type="EMBL" id="JACJSK010000087">
    <property type="protein sequence ID" value="MBD2547710.1"/>
    <property type="molecule type" value="Genomic_DNA"/>
</dbReference>
<dbReference type="RefSeq" id="WP_190880756.1">
    <property type="nucleotide sequence ID" value="NZ_JACJSK010000087.1"/>
</dbReference>
<dbReference type="Pfam" id="PF02754">
    <property type="entry name" value="CCG"/>
    <property type="match status" value="2"/>
</dbReference>
<proteinExistence type="predicted"/>
<keyword evidence="1" id="KW-0560">Oxidoreductase</keyword>
<reference evidence="3 4" key="1">
    <citation type="journal article" date="2020" name="ISME J.">
        <title>Comparative genomics reveals insights into cyanobacterial evolution and habitat adaptation.</title>
        <authorList>
            <person name="Chen M.Y."/>
            <person name="Teng W.K."/>
            <person name="Zhao L."/>
            <person name="Hu C.X."/>
            <person name="Zhou Y.K."/>
            <person name="Han B.P."/>
            <person name="Song L.R."/>
            <person name="Shu W.S."/>
        </authorList>
    </citation>
    <scope>NUCLEOTIDE SEQUENCE [LARGE SCALE GENOMIC DNA]</scope>
    <source>
        <strain evidence="3 4">FACHB-1370</strain>
    </source>
</reference>
<dbReference type="Proteomes" id="UP000641954">
    <property type="component" value="Unassembled WGS sequence"/>
</dbReference>
<name>A0ABR8EP88_9CYAN</name>
<evidence type="ECO:0000313" key="4">
    <source>
        <dbReference type="Proteomes" id="UP000641954"/>
    </source>
</evidence>
<comment type="caution">
    <text evidence="3">The sequence shown here is derived from an EMBL/GenBank/DDBJ whole genome shotgun (WGS) entry which is preliminary data.</text>
</comment>
<dbReference type="InterPro" id="IPR004017">
    <property type="entry name" value="Cys_rich_dom"/>
</dbReference>
<dbReference type="PANTHER" id="PTHR42947">
    <property type="entry name" value="COB--COM HETERODISULFIDE REDUCTASE SUBUNIT B 1"/>
    <property type="match status" value="1"/>
</dbReference>
<evidence type="ECO:0000259" key="2">
    <source>
        <dbReference type="Pfam" id="PF02754"/>
    </source>
</evidence>
<feature type="domain" description="Cysteine-rich" evidence="2">
    <location>
        <begin position="15"/>
        <end position="93"/>
    </location>
</feature>
<dbReference type="Gene3D" id="1.20.1050.140">
    <property type="match status" value="1"/>
</dbReference>
<evidence type="ECO:0000313" key="3">
    <source>
        <dbReference type="EMBL" id="MBD2547710.1"/>
    </source>
</evidence>
<dbReference type="InterPro" id="IPR051278">
    <property type="entry name" value="HdrB/HdrD_reductase"/>
</dbReference>
<sequence length="299" mass="32703">MTATITKTTQTQKYSYYPGCSLHTTAKEFDISTKVVMKELGIELEDLKDWSCCGGSIAASVSHDVGMAMAARNVALAQKQNLDLLASCSGCYNKSARAMKALKDPTEKEKITAIMSEMGIDVSEYNIRVRNVVDVLVNDIDIASRVKRPLTGLKVACYYGCLLTRPADITGWDSPVFPTSMDRLSEICGAEVVDFKSKVKCCGNPILVSKQDVAFDLTKNILDEAKALGADCIVLACPLCDTNLELRQPDIEKQYNVSYNMPIIYITELIGLALGIKPSKLGMNKHILSVKPVLAKLVF</sequence>
<keyword evidence="4" id="KW-1185">Reference proteome</keyword>
<organism evidence="3 4">
    <name type="scientific">Planktothricoides raciborskii FACHB-1370</name>
    <dbReference type="NCBI Taxonomy" id="2949576"/>
    <lineage>
        <taxon>Bacteria</taxon>
        <taxon>Bacillati</taxon>
        <taxon>Cyanobacteriota</taxon>
        <taxon>Cyanophyceae</taxon>
        <taxon>Oscillatoriophycideae</taxon>
        <taxon>Oscillatoriales</taxon>
        <taxon>Oscillatoriaceae</taxon>
        <taxon>Planktothricoides</taxon>
    </lineage>
</organism>
<feature type="domain" description="Cysteine-rich" evidence="2">
    <location>
        <begin position="155"/>
        <end position="244"/>
    </location>
</feature>
<protein>
    <submittedName>
        <fullName evidence="3">CoB--CoM heterodisulfide reductase iron-sulfur subunit B family protein</fullName>
    </submittedName>
</protein>